<gene>
    <name evidence="4" type="primary">cimip5.S</name>
    <name evidence="3" type="synonym">c2orf50.S</name>
    <name evidence="4" type="synonym">c5h2orf50.S</name>
</gene>
<evidence type="ECO:0000313" key="4">
    <source>
        <dbReference type="Xenbase" id="XB-GENE-17333788"/>
    </source>
</evidence>
<feature type="region of interest" description="Disordered" evidence="1">
    <location>
        <begin position="1"/>
        <end position="58"/>
    </location>
</feature>
<dbReference type="OrthoDB" id="9972212at2759"/>
<sequence>MGSRHDTIQRSTSAGYRLPDRRTAQQLASTSSVSFNKSVTGAQPTSQPSTKEKENRCWEDTVRHDQVWREFVEAERRGGKRWHENWGFLKEYDSLGNKKEVEELPKEVPLFSDRIPNTTNQTIGSRMNTELGKTLVYMNYFLTGGNQKKKLGSELLPS</sequence>
<evidence type="ECO:0000313" key="2">
    <source>
        <dbReference type="Proteomes" id="UP000186698"/>
    </source>
</evidence>
<reference evidence="3" key="1">
    <citation type="submission" date="2025-08" db="UniProtKB">
        <authorList>
            <consortium name="RefSeq"/>
        </authorList>
    </citation>
    <scope>IDENTIFICATION</scope>
    <source>
        <strain evidence="3">J_2021</strain>
        <tissue evidence="3">Erythrocytes</tissue>
    </source>
</reference>
<dbReference type="Bgee" id="108718245">
    <property type="expression patterns" value="Expressed in internal ear and 12 other cell types or tissues"/>
</dbReference>
<dbReference type="PaxDb" id="8355-A0A1L8G572"/>
<dbReference type="PANTHER" id="PTHR31909:SF2">
    <property type="entry name" value="RIKEN CDNA 2410004P03 GENE"/>
    <property type="match status" value="1"/>
</dbReference>
<dbReference type="RefSeq" id="XP_018121431.1">
    <property type="nucleotide sequence ID" value="XM_018265942.2"/>
</dbReference>
<dbReference type="OMA" id="DLDPQIH"/>
<feature type="compositionally biased region" description="Polar residues" evidence="1">
    <location>
        <begin position="24"/>
        <end position="49"/>
    </location>
</feature>
<evidence type="ECO:0000256" key="1">
    <source>
        <dbReference type="SAM" id="MobiDB-lite"/>
    </source>
</evidence>
<dbReference type="GeneID" id="108718245"/>
<name>A0A1L8G572_XENLA</name>
<dbReference type="AlphaFoldDB" id="A0A1L8G572"/>
<dbReference type="Proteomes" id="UP000186698">
    <property type="component" value="Chromosome 5S"/>
</dbReference>
<evidence type="ECO:0000313" key="3">
    <source>
        <dbReference type="RefSeq" id="XP_018121431.1"/>
    </source>
</evidence>
<dbReference type="Xenbase" id="XB-GENE-17333788">
    <property type="gene designation" value="cimip5.S"/>
</dbReference>
<accession>A0A1L8G572</accession>
<keyword evidence="2" id="KW-1185">Reference proteome</keyword>
<dbReference type="KEGG" id="xla:108718245"/>
<dbReference type="PANTHER" id="PTHR31909">
    <property type="entry name" value="CHROMOSOME 20 ORF85 FAMILY MEMBER"/>
    <property type="match status" value="1"/>
</dbReference>
<protein>
    <submittedName>
        <fullName evidence="3">Uncharacterized protein C2orf50 homolog</fullName>
    </submittedName>
</protein>
<dbReference type="Pfam" id="PF14945">
    <property type="entry name" value="LLC1"/>
    <property type="match status" value="1"/>
</dbReference>
<organism evidence="2 3">
    <name type="scientific">Xenopus laevis</name>
    <name type="common">African clawed frog</name>
    <dbReference type="NCBI Taxonomy" id="8355"/>
    <lineage>
        <taxon>Eukaryota</taxon>
        <taxon>Metazoa</taxon>
        <taxon>Chordata</taxon>
        <taxon>Craniata</taxon>
        <taxon>Vertebrata</taxon>
        <taxon>Euteleostomi</taxon>
        <taxon>Amphibia</taxon>
        <taxon>Batrachia</taxon>
        <taxon>Anura</taxon>
        <taxon>Pipoidea</taxon>
        <taxon>Pipidae</taxon>
        <taxon>Xenopodinae</taxon>
        <taxon>Xenopus</taxon>
        <taxon>Xenopus</taxon>
    </lineage>
</organism>
<proteinExistence type="predicted"/>
<dbReference type="InterPro" id="IPR020339">
    <property type="entry name" value="C20orf85-like"/>
</dbReference>
<dbReference type="AGR" id="Xenbase:XB-GENE-17333788"/>
<dbReference type="CTD" id="108718245"/>